<name>A0A0M6XX53_9RHOB</name>
<dbReference type="RefSeq" id="WP_074962701.1">
    <property type="nucleotide sequence ID" value="NZ_CXPG01000024.1"/>
</dbReference>
<keyword evidence="2" id="KW-1185">Reference proteome</keyword>
<dbReference type="STRING" id="282197.SAMN04488517_10961"/>
<sequence>MRISVSQAGNSVEVSGFGDPIRFDVTGLDLPPLQDHTFAAWLMLPWAMKTGEAIEIDGPVDPLAIENIRRFSNAWELWEPSKFNPVTVVAASRAEPTTGEDRLTFYSGGLDSTDMLLQLGRQPHPGTALTVHGFDYPSSAGDQFAELRDQVAPFLEALNYRHVTLSISRVAGGRHSYALRLAAAGFLFSGMFSEGILAADANWEQDMALFPWGLNHVTDRYLKGKNFRISTVGDQKTRPIKAKALLQDKMALQAVSFCKRRAIRPKNCGTCSKCVRTKIMFSVFGDIPEIFVDNSFDASLTNSIDIHDRNERVLLIDLYQIARDEGLDVDLHVQRLFERLKGAEATTGRRWDRLKNRLFGPRTAG</sequence>
<evidence type="ECO:0000313" key="2">
    <source>
        <dbReference type="Proteomes" id="UP000048908"/>
    </source>
</evidence>
<reference evidence="1 2" key="1">
    <citation type="submission" date="2015-07" db="EMBL/GenBank/DDBJ databases">
        <authorList>
            <person name="Noorani M."/>
        </authorList>
    </citation>
    <scope>NUCLEOTIDE SEQUENCE [LARGE SCALE GENOMIC DNA]</scope>
    <source>
        <strain evidence="1 2">CECT 5088</strain>
    </source>
</reference>
<accession>A0A0M6XX53</accession>
<organism evidence="1 2">
    <name type="scientific">Jannaschia rubra</name>
    <dbReference type="NCBI Taxonomy" id="282197"/>
    <lineage>
        <taxon>Bacteria</taxon>
        <taxon>Pseudomonadati</taxon>
        <taxon>Pseudomonadota</taxon>
        <taxon>Alphaproteobacteria</taxon>
        <taxon>Rhodobacterales</taxon>
        <taxon>Roseobacteraceae</taxon>
        <taxon>Jannaschia</taxon>
    </lineage>
</organism>
<dbReference type="EMBL" id="CXPG01000024">
    <property type="protein sequence ID" value="CTQ34655.1"/>
    <property type="molecule type" value="Genomic_DNA"/>
</dbReference>
<evidence type="ECO:0000313" key="1">
    <source>
        <dbReference type="EMBL" id="CTQ34655.1"/>
    </source>
</evidence>
<proteinExistence type="predicted"/>
<dbReference type="Proteomes" id="UP000048908">
    <property type="component" value="Unassembled WGS sequence"/>
</dbReference>
<dbReference type="OrthoDB" id="5413327at2"/>
<dbReference type="AlphaFoldDB" id="A0A0M6XX53"/>
<protein>
    <submittedName>
        <fullName evidence="1">Uncharacterized protein</fullName>
    </submittedName>
</protein>
<gene>
    <name evidence="1" type="ORF">JAN5088_03451</name>
</gene>